<comment type="caution">
    <text evidence="1">The sequence shown here is derived from an EMBL/GenBank/DDBJ whole genome shotgun (WGS) entry which is preliminary data.</text>
</comment>
<sequence length="56" mass="6355">MVTEAKIPPFKERLPNDGMRFNFHEGHTKAWDSTARLVGVFAGTKSGKTVFIPHWI</sequence>
<feature type="non-terminal residue" evidence="1">
    <location>
        <position position="56"/>
    </location>
</feature>
<evidence type="ECO:0000313" key="1">
    <source>
        <dbReference type="EMBL" id="GAG20406.1"/>
    </source>
</evidence>
<protein>
    <recommendedName>
        <fullName evidence="2">Terminase large subunit gp17-like C-terminal domain-containing protein</fullName>
    </recommendedName>
</protein>
<gene>
    <name evidence="1" type="ORF">S01H1_54838</name>
</gene>
<dbReference type="AlphaFoldDB" id="X0X5Y1"/>
<accession>X0X5Y1</accession>
<evidence type="ECO:0008006" key="2">
    <source>
        <dbReference type="Google" id="ProtNLM"/>
    </source>
</evidence>
<reference evidence="1" key="1">
    <citation type="journal article" date="2014" name="Front. Microbiol.">
        <title>High frequency of phylogenetically diverse reductive dehalogenase-homologous genes in deep subseafloor sedimentary metagenomes.</title>
        <authorList>
            <person name="Kawai M."/>
            <person name="Futagami T."/>
            <person name="Toyoda A."/>
            <person name="Takaki Y."/>
            <person name="Nishi S."/>
            <person name="Hori S."/>
            <person name="Arai W."/>
            <person name="Tsubouchi T."/>
            <person name="Morono Y."/>
            <person name="Uchiyama I."/>
            <person name="Ito T."/>
            <person name="Fujiyama A."/>
            <person name="Inagaki F."/>
            <person name="Takami H."/>
        </authorList>
    </citation>
    <scope>NUCLEOTIDE SEQUENCE</scope>
    <source>
        <strain evidence="1">Expedition CK06-06</strain>
    </source>
</reference>
<organism evidence="1">
    <name type="scientific">marine sediment metagenome</name>
    <dbReference type="NCBI Taxonomy" id="412755"/>
    <lineage>
        <taxon>unclassified sequences</taxon>
        <taxon>metagenomes</taxon>
        <taxon>ecological metagenomes</taxon>
    </lineage>
</organism>
<proteinExistence type="predicted"/>
<name>X0X5Y1_9ZZZZ</name>
<dbReference type="EMBL" id="BARS01035602">
    <property type="protein sequence ID" value="GAG20406.1"/>
    <property type="molecule type" value="Genomic_DNA"/>
</dbReference>